<accession>A0A1X6NLC8</accession>
<dbReference type="OrthoDB" id="765963at2759"/>
<keyword evidence="6" id="KW-1185">Reference proteome</keyword>
<dbReference type="GO" id="GO:0009507">
    <property type="term" value="C:chloroplast"/>
    <property type="evidence" value="ECO:0007669"/>
    <property type="project" value="UniProtKB-SubCell"/>
</dbReference>
<organism evidence="5 6">
    <name type="scientific">Porphyra umbilicalis</name>
    <name type="common">Purple laver</name>
    <name type="synonym">Red alga</name>
    <dbReference type="NCBI Taxonomy" id="2786"/>
    <lineage>
        <taxon>Eukaryota</taxon>
        <taxon>Rhodophyta</taxon>
        <taxon>Bangiophyceae</taxon>
        <taxon>Bangiales</taxon>
        <taxon>Bangiaceae</taxon>
        <taxon>Porphyra</taxon>
    </lineage>
</organism>
<dbReference type="Gene3D" id="1.10.3460.10">
    <property type="entry name" value="Chlorophyll a/b binding protein domain"/>
    <property type="match status" value="1"/>
</dbReference>
<proteinExistence type="predicted"/>
<keyword evidence="4" id="KW-0812">Transmembrane</keyword>
<evidence type="ECO:0000256" key="1">
    <source>
        <dbReference type="ARBA" id="ARBA00004229"/>
    </source>
</evidence>
<dbReference type="Pfam" id="PF00504">
    <property type="entry name" value="Chloroa_b-bind"/>
    <property type="match status" value="1"/>
</dbReference>
<evidence type="ECO:0000256" key="2">
    <source>
        <dbReference type="ARBA" id="ARBA00022528"/>
    </source>
</evidence>
<name>A0A1X6NLC8_PORUM</name>
<dbReference type="InterPro" id="IPR022796">
    <property type="entry name" value="Chloroa_b-bind"/>
</dbReference>
<feature type="transmembrane region" description="Helical" evidence="4">
    <location>
        <begin position="131"/>
        <end position="154"/>
    </location>
</feature>
<keyword evidence="3" id="KW-0934">Plastid</keyword>
<dbReference type="Proteomes" id="UP000218209">
    <property type="component" value="Unassembled WGS sequence"/>
</dbReference>
<keyword evidence="4" id="KW-0472">Membrane</keyword>
<evidence type="ECO:0000256" key="3">
    <source>
        <dbReference type="ARBA" id="ARBA00022640"/>
    </source>
</evidence>
<evidence type="ECO:0000313" key="5">
    <source>
        <dbReference type="EMBL" id="OSX69387.1"/>
    </source>
</evidence>
<evidence type="ECO:0000313" key="6">
    <source>
        <dbReference type="Proteomes" id="UP000218209"/>
    </source>
</evidence>
<dbReference type="AlphaFoldDB" id="A0A1X6NLC8"/>
<sequence length="223" mass="23948">MAAFVHTPVPLRASLTKASISRSAFMGRRAAAVSVASLKSSVRMQQLPVFTRAMDEFKNEYPDFAKRGWGATVKAERWNGRHVMAGWVILVATGYAKGHGLIPDASSLLNLKEWGTLAALGNQQPITNERAIILIAHVHLLFVSVAAALAPFAFQDKLLLAPGEQDDKPAGLIPPLQFGLNKNAETWNGRVAMLGLLVLVGSSVATKTPVLDTLNKGLGNLLF</sequence>
<gene>
    <name evidence="5" type="ORF">BU14_1564s0002</name>
</gene>
<evidence type="ECO:0000256" key="4">
    <source>
        <dbReference type="SAM" id="Phobius"/>
    </source>
</evidence>
<dbReference type="EMBL" id="KV919583">
    <property type="protein sequence ID" value="OSX69387.1"/>
    <property type="molecule type" value="Genomic_DNA"/>
</dbReference>
<comment type="subcellular location">
    <subcellularLocation>
        <location evidence="1">Plastid</location>
        <location evidence="1">Chloroplast</location>
    </subcellularLocation>
</comment>
<keyword evidence="4" id="KW-1133">Transmembrane helix</keyword>
<protein>
    <submittedName>
        <fullName evidence="5">Uncharacterized protein</fullName>
    </submittedName>
</protein>
<keyword evidence="2" id="KW-0150">Chloroplast</keyword>
<dbReference type="SUPFAM" id="SSF103511">
    <property type="entry name" value="Chlorophyll a-b binding protein"/>
    <property type="match status" value="1"/>
</dbReference>
<reference evidence="5 6" key="1">
    <citation type="submission" date="2017-03" db="EMBL/GenBank/DDBJ databases">
        <title>WGS assembly of Porphyra umbilicalis.</title>
        <authorList>
            <person name="Brawley S.H."/>
            <person name="Blouin N.A."/>
            <person name="Ficko-Blean E."/>
            <person name="Wheeler G.L."/>
            <person name="Lohr M."/>
            <person name="Goodson H.V."/>
            <person name="Jenkins J.W."/>
            <person name="Blaby-Haas C.E."/>
            <person name="Helliwell K.E."/>
            <person name="Chan C."/>
            <person name="Marriage T."/>
            <person name="Bhattacharya D."/>
            <person name="Klein A.S."/>
            <person name="Badis Y."/>
            <person name="Brodie J."/>
            <person name="Cao Y."/>
            <person name="Collen J."/>
            <person name="Dittami S.M."/>
            <person name="Gachon C.M."/>
            <person name="Green B.R."/>
            <person name="Karpowicz S."/>
            <person name="Kim J.W."/>
            <person name="Kudahl U."/>
            <person name="Lin S."/>
            <person name="Michel G."/>
            <person name="Mittag M."/>
            <person name="Olson B.J."/>
            <person name="Pangilinan J."/>
            <person name="Peng Y."/>
            <person name="Qiu H."/>
            <person name="Shu S."/>
            <person name="Singer J.T."/>
            <person name="Smith A.G."/>
            <person name="Sprecher B.N."/>
            <person name="Wagner V."/>
            <person name="Wang W."/>
            <person name="Wang Z.-Y."/>
            <person name="Yan J."/>
            <person name="Yarish C."/>
            <person name="Zoeuner-Riek S."/>
            <person name="Zhuang Y."/>
            <person name="Zou Y."/>
            <person name="Lindquist E.A."/>
            <person name="Grimwood J."/>
            <person name="Barry K."/>
            <person name="Rokhsar D.S."/>
            <person name="Schmutz J."/>
            <person name="Stiller J.W."/>
            <person name="Grossman A.R."/>
            <person name="Prochnik S.E."/>
        </authorList>
    </citation>
    <scope>NUCLEOTIDE SEQUENCE [LARGE SCALE GENOMIC DNA]</scope>
    <source>
        <strain evidence="5">4086291</strain>
    </source>
</reference>